<feature type="compositionally biased region" description="Low complexity" evidence="6">
    <location>
        <begin position="47"/>
        <end position="67"/>
    </location>
</feature>
<evidence type="ECO:0000313" key="8">
    <source>
        <dbReference type="EMBL" id="KAG1300578.1"/>
    </source>
</evidence>
<feature type="domain" description="C2H2-type" evidence="7">
    <location>
        <begin position="234"/>
        <end position="254"/>
    </location>
</feature>
<evidence type="ECO:0000313" key="9">
    <source>
        <dbReference type="Proteomes" id="UP000716291"/>
    </source>
</evidence>
<dbReference type="GO" id="GO:0000981">
    <property type="term" value="F:DNA-binding transcription factor activity, RNA polymerase II-specific"/>
    <property type="evidence" value="ECO:0007669"/>
    <property type="project" value="TreeGrafter"/>
</dbReference>
<keyword evidence="3 5" id="KW-0863">Zinc-finger</keyword>
<keyword evidence="4" id="KW-0862">Zinc</keyword>
<dbReference type="SUPFAM" id="SSF57667">
    <property type="entry name" value="beta-beta-alpha zinc fingers"/>
    <property type="match status" value="1"/>
</dbReference>
<dbReference type="SMART" id="SM00355">
    <property type="entry name" value="ZnF_C2H2"/>
    <property type="match status" value="2"/>
</dbReference>
<dbReference type="GO" id="GO:0005694">
    <property type="term" value="C:chromosome"/>
    <property type="evidence" value="ECO:0007669"/>
    <property type="project" value="UniProtKB-ARBA"/>
</dbReference>
<evidence type="ECO:0000256" key="1">
    <source>
        <dbReference type="ARBA" id="ARBA00022723"/>
    </source>
</evidence>
<dbReference type="Gene3D" id="3.30.160.60">
    <property type="entry name" value="Classic Zinc Finger"/>
    <property type="match status" value="2"/>
</dbReference>
<proteinExistence type="predicted"/>
<dbReference type="FunFam" id="3.30.160.60:FF:001732">
    <property type="entry name" value="Zgc:162936"/>
    <property type="match status" value="1"/>
</dbReference>
<dbReference type="EMBL" id="JAANQT010003971">
    <property type="protein sequence ID" value="KAG1300578.1"/>
    <property type="molecule type" value="Genomic_DNA"/>
</dbReference>
<dbReference type="PROSITE" id="PS00028">
    <property type="entry name" value="ZINC_FINGER_C2H2_1"/>
    <property type="match status" value="1"/>
</dbReference>
<feature type="domain" description="C2H2-type" evidence="7">
    <location>
        <begin position="206"/>
        <end position="233"/>
    </location>
</feature>
<dbReference type="GO" id="GO:0045893">
    <property type="term" value="P:positive regulation of DNA-templated transcription"/>
    <property type="evidence" value="ECO:0007669"/>
    <property type="project" value="UniProtKB-ARBA"/>
</dbReference>
<gene>
    <name evidence="8" type="ORF">G6F64_012567</name>
</gene>
<evidence type="ECO:0000256" key="3">
    <source>
        <dbReference type="ARBA" id="ARBA00022771"/>
    </source>
</evidence>
<evidence type="ECO:0000256" key="4">
    <source>
        <dbReference type="ARBA" id="ARBA00022833"/>
    </source>
</evidence>
<dbReference type="PANTHER" id="PTHR23235:SF120">
    <property type="entry name" value="KRUPPEL-LIKE FACTOR 15"/>
    <property type="match status" value="1"/>
</dbReference>
<accession>A0A9P6WX64</accession>
<organism evidence="8 9">
    <name type="scientific">Rhizopus oryzae</name>
    <name type="common">Mucormycosis agent</name>
    <name type="synonym">Rhizopus arrhizus var. delemar</name>
    <dbReference type="NCBI Taxonomy" id="64495"/>
    <lineage>
        <taxon>Eukaryota</taxon>
        <taxon>Fungi</taxon>
        <taxon>Fungi incertae sedis</taxon>
        <taxon>Mucoromycota</taxon>
        <taxon>Mucoromycotina</taxon>
        <taxon>Mucoromycetes</taxon>
        <taxon>Mucorales</taxon>
        <taxon>Mucorineae</taxon>
        <taxon>Rhizopodaceae</taxon>
        <taxon>Rhizopus</taxon>
    </lineage>
</organism>
<dbReference type="InterPro" id="IPR013087">
    <property type="entry name" value="Znf_C2H2_type"/>
</dbReference>
<evidence type="ECO:0000256" key="5">
    <source>
        <dbReference type="PROSITE-ProRule" id="PRU00042"/>
    </source>
</evidence>
<sequence>MMYTISSLNGCIPENTYSNCFDYSPLLVQEAYDDLALYIPHSEFGQSPKSHNVSSSSSVSTSDSVSSTYSRPYNYIHDYTTNFANRLSMTYSDHTHPSEGNHIYMSCRMLEPDHGQQNTAVYKSSLLARFNQSYIQHDTYYDTLYGNFFSGINKDHIKKETYVIPDSPLSDLSDISSRSSSINSTVLSSQSPDAIKKDDAPTKKMHSCDFCSRKFARKYDVNRHTRIHTGKKPYVCSCCHKCFARSDALNRHIRKEVTCFTFSEKLETTKRAKYFGK</sequence>
<reference evidence="8" key="1">
    <citation type="journal article" date="2020" name="Microb. Genom.">
        <title>Genetic diversity of clinical and environmental Mucorales isolates obtained from an investigation of mucormycosis cases among solid organ transplant recipients.</title>
        <authorList>
            <person name="Nguyen M.H."/>
            <person name="Kaul D."/>
            <person name="Muto C."/>
            <person name="Cheng S.J."/>
            <person name="Richter R.A."/>
            <person name="Bruno V.M."/>
            <person name="Liu G."/>
            <person name="Beyhan S."/>
            <person name="Sundermann A.J."/>
            <person name="Mounaud S."/>
            <person name="Pasculle A.W."/>
            <person name="Nierman W.C."/>
            <person name="Driscoll E."/>
            <person name="Cumbie R."/>
            <person name="Clancy C.J."/>
            <person name="Dupont C.L."/>
        </authorList>
    </citation>
    <scope>NUCLEOTIDE SEQUENCE</scope>
    <source>
        <strain evidence="8">GL11</strain>
    </source>
</reference>
<dbReference type="PROSITE" id="PS50157">
    <property type="entry name" value="ZINC_FINGER_C2H2_2"/>
    <property type="match status" value="2"/>
</dbReference>
<evidence type="ECO:0000256" key="2">
    <source>
        <dbReference type="ARBA" id="ARBA00022737"/>
    </source>
</evidence>
<dbReference type="InterPro" id="IPR036236">
    <property type="entry name" value="Znf_C2H2_sf"/>
</dbReference>
<dbReference type="GO" id="GO:0008270">
    <property type="term" value="F:zinc ion binding"/>
    <property type="evidence" value="ECO:0007669"/>
    <property type="project" value="UniProtKB-KW"/>
</dbReference>
<evidence type="ECO:0000256" key="6">
    <source>
        <dbReference type="SAM" id="MobiDB-lite"/>
    </source>
</evidence>
<keyword evidence="2" id="KW-0677">Repeat</keyword>
<evidence type="ECO:0000259" key="7">
    <source>
        <dbReference type="PROSITE" id="PS50157"/>
    </source>
</evidence>
<dbReference type="PANTHER" id="PTHR23235">
    <property type="entry name" value="KRUEPPEL-LIKE TRANSCRIPTION FACTOR"/>
    <property type="match status" value="1"/>
</dbReference>
<dbReference type="Proteomes" id="UP000716291">
    <property type="component" value="Unassembled WGS sequence"/>
</dbReference>
<comment type="caution">
    <text evidence="8">The sequence shown here is derived from an EMBL/GenBank/DDBJ whole genome shotgun (WGS) entry which is preliminary data.</text>
</comment>
<keyword evidence="9" id="KW-1185">Reference proteome</keyword>
<feature type="region of interest" description="Disordered" evidence="6">
    <location>
        <begin position="46"/>
        <end position="67"/>
    </location>
</feature>
<dbReference type="Pfam" id="PF00096">
    <property type="entry name" value="zf-C2H2"/>
    <property type="match status" value="2"/>
</dbReference>
<keyword evidence="1" id="KW-0479">Metal-binding</keyword>
<dbReference type="GO" id="GO:0000978">
    <property type="term" value="F:RNA polymerase II cis-regulatory region sequence-specific DNA binding"/>
    <property type="evidence" value="ECO:0007669"/>
    <property type="project" value="TreeGrafter"/>
</dbReference>
<protein>
    <recommendedName>
        <fullName evidence="7">C2H2-type domain-containing protein</fullName>
    </recommendedName>
</protein>
<dbReference type="AlphaFoldDB" id="A0A9P6WX64"/>
<name>A0A9P6WX64_RHIOR</name>
<dbReference type="OrthoDB" id="8922241at2759"/>